<dbReference type="InterPro" id="IPR010451">
    <property type="entry name" value="Acetoacetate_decarboxylase"/>
</dbReference>
<sequence>MVDILRRRPKEKTLQQSNITGPSLVGQICDLIGTTNNTIYVHPKGTWLGATHTPDAMRDPSLRYRQPTVFGPAPGPRQDAHGHAFTSTLKQSTISKTTIKFKTSASVLRNLFPNSNYSFDNHSEIAQASFSIESLRNLAWLGWQGYDLLALYLHDVIYTDSHGRQRRGTYVPVMIENLADPIITGREELGVPKLFSDIDISRTDTSVKVSVSWRGAQWATLEVEGLKAEQPATPAERDSNGSESEGLLVHKYIPSTGGDGAQPDADYDVLILNVPNASAVKSISVAEPAGVSVQIHNLGSQKLPTLHTVVDGLARIPVLEIVEASVTELQGVSDLSNVERLS</sequence>
<dbReference type="AlphaFoldDB" id="A0A0D2BNA2"/>
<dbReference type="SUPFAM" id="SSF160104">
    <property type="entry name" value="Acetoacetate decarboxylase-like"/>
    <property type="match status" value="1"/>
</dbReference>
<organism evidence="1 2">
    <name type="scientific">Exophiala xenobiotica</name>
    <dbReference type="NCBI Taxonomy" id="348802"/>
    <lineage>
        <taxon>Eukaryota</taxon>
        <taxon>Fungi</taxon>
        <taxon>Dikarya</taxon>
        <taxon>Ascomycota</taxon>
        <taxon>Pezizomycotina</taxon>
        <taxon>Eurotiomycetes</taxon>
        <taxon>Chaetothyriomycetidae</taxon>
        <taxon>Chaetothyriales</taxon>
        <taxon>Herpotrichiellaceae</taxon>
        <taxon>Exophiala</taxon>
    </lineage>
</organism>
<evidence type="ECO:0000313" key="1">
    <source>
        <dbReference type="EMBL" id="KIW54026.1"/>
    </source>
</evidence>
<dbReference type="Proteomes" id="UP000054342">
    <property type="component" value="Unassembled WGS sequence"/>
</dbReference>
<keyword evidence="2" id="KW-1185">Reference proteome</keyword>
<dbReference type="GeneID" id="25328326"/>
<dbReference type="RefSeq" id="XP_013314610.1">
    <property type="nucleotide sequence ID" value="XM_013459156.1"/>
</dbReference>
<dbReference type="STRING" id="348802.A0A0D2BNA2"/>
<gene>
    <name evidence="1" type="ORF">PV05_06418</name>
</gene>
<dbReference type="HOGENOM" id="CLU_042700_0_0_1"/>
<dbReference type="Gene3D" id="2.40.400.10">
    <property type="entry name" value="Acetoacetate decarboxylase-like"/>
    <property type="match status" value="1"/>
</dbReference>
<reference evidence="1 2" key="1">
    <citation type="submission" date="2015-01" db="EMBL/GenBank/DDBJ databases">
        <title>The Genome Sequence of Exophiala xenobiotica CBS118157.</title>
        <authorList>
            <consortium name="The Broad Institute Genomics Platform"/>
            <person name="Cuomo C."/>
            <person name="de Hoog S."/>
            <person name="Gorbushina A."/>
            <person name="Stielow B."/>
            <person name="Teixiera M."/>
            <person name="Abouelleil A."/>
            <person name="Chapman S.B."/>
            <person name="Priest M."/>
            <person name="Young S.K."/>
            <person name="Wortman J."/>
            <person name="Nusbaum C."/>
            <person name="Birren B."/>
        </authorList>
    </citation>
    <scope>NUCLEOTIDE SEQUENCE [LARGE SCALE GENOMIC DNA]</scope>
    <source>
        <strain evidence="1 2">CBS 118157</strain>
    </source>
</reference>
<protein>
    <submittedName>
        <fullName evidence="1">Uncharacterized protein</fullName>
    </submittedName>
</protein>
<dbReference type="InterPro" id="IPR023375">
    <property type="entry name" value="ADC_dom_sf"/>
</dbReference>
<dbReference type="GO" id="GO:0016829">
    <property type="term" value="F:lyase activity"/>
    <property type="evidence" value="ECO:0007669"/>
    <property type="project" value="InterPro"/>
</dbReference>
<accession>A0A0D2BNA2</accession>
<evidence type="ECO:0000313" key="2">
    <source>
        <dbReference type="Proteomes" id="UP000054342"/>
    </source>
</evidence>
<name>A0A0D2BNA2_9EURO</name>
<proteinExistence type="predicted"/>
<dbReference type="OrthoDB" id="1047367at2759"/>
<dbReference type="Pfam" id="PF06314">
    <property type="entry name" value="ADC"/>
    <property type="match status" value="1"/>
</dbReference>
<dbReference type="EMBL" id="KN847320">
    <property type="protein sequence ID" value="KIW54026.1"/>
    <property type="molecule type" value="Genomic_DNA"/>
</dbReference>